<feature type="domain" description="CobB/CobQ-like glutamine amidotransferase" evidence="10">
    <location>
        <begin position="248"/>
        <end position="440"/>
    </location>
</feature>
<dbReference type="InterPro" id="IPR004484">
    <property type="entry name" value="CbiA/CobB_synth"/>
</dbReference>
<comment type="domain">
    <text evidence="8">Comprises of two domains. The C-terminal domain contains the binding site for glutamine and catalyzes the hydrolysis of this substrate to glutamate and ammonia. The N-terminal domain is anticipated to bind ATP and cobyrinate and catalyzes the ultimate synthesis of the diamide product. The ammonia produced via the glutaminase domain is probably translocated to the adjacent domain via a molecular tunnel, where it reacts with an activated intermediate.</text>
</comment>
<accession>A0A7C1W208</accession>
<dbReference type="InterPro" id="IPR027417">
    <property type="entry name" value="P-loop_NTPase"/>
</dbReference>
<evidence type="ECO:0000256" key="2">
    <source>
        <dbReference type="ARBA" id="ARBA00022573"/>
    </source>
</evidence>
<dbReference type="GO" id="GO:0042242">
    <property type="term" value="F:cobyrinic acid a,c-diamide synthase activity"/>
    <property type="evidence" value="ECO:0007669"/>
    <property type="project" value="UniProtKB-UniRule"/>
</dbReference>
<reference evidence="11" key="1">
    <citation type="journal article" date="2020" name="mSystems">
        <title>Genome- and Community-Level Interaction Insights into Carbon Utilization and Element Cycling Functions of Hydrothermarchaeota in Hydrothermal Sediment.</title>
        <authorList>
            <person name="Zhou Z."/>
            <person name="Liu Y."/>
            <person name="Xu W."/>
            <person name="Pan J."/>
            <person name="Luo Z.H."/>
            <person name="Li M."/>
        </authorList>
    </citation>
    <scope>NUCLEOTIDE SEQUENCE [LARGE SCALE GENOMIC DNA]</scope>
    <source>
        <strain evidence="11">HyVt-389</strain>
    </source>
</reference>
<dbReference type="NCBIfam" id="NF002204">
    <property type="entry name" value="PRK01077.1"/>
    <property type="match status" value="1"/>
</dbReference>
<dbReference type="Pfam" id="PF07685">
    <property type="entry name" value="GATase_3"/>
    <property type="match status" value="1"/>
</dbReference>
<evidence type="ECO:0000256" key="3">
    <source>
        <dbReference type="ARBA" id="ARBA00022598"/>
    </source>
</evidence>
<dbReference type="InterPro" id="IPR011698">
    <property type="entry name" value="GATase_3"/>
</dbReference>
<name>A0A7C1W208_DESA2</name>
<comment type="miscellaneous">
    <text evidence="8">The a and c carboxylates of cobyrinate are activated for nucleophilic attack via formation of a phosphorylated intermediate by ATP. CbiA catalyzes first the amidation of the c-carboxylate, and then that of the a-carboxylate.</text>
</comment>
<feature type="active site" description="Nucleophile" evidence="8">
    <location>
        <position position="330"/>
    </location>
</feature>
<keyword evidence="7 8" id="KW-0315">Glutamine amidotransferase</keyword>
<keyword evidence="3 8" id="KW-0436">Ligase</keyword>
<comment type="caution">
    <text evidence="11">The sequence shown here is derived from an EMBL/GenBank/DDBJ whole genome shotgun (WGS) entry which is preliminary data.</text>
</comment>
<evidence type="ECO:0000256" key="8">
    <source>
        <dbReference type="HAMAP-Rule" id="MF_00027"/>
    </source>
</evidence>
<comment type="similarity">
    <text evidence="8">Belongs to the CobB/CbiA family.</text>
</comment>
<keyword evidence="6 8" id="KW-0460">Magnesium</keyword>
<protein>
    <recommendedName>
        <fullName evidence="8">Cobyrinate a,c-diamide synthase</fullName>
        <ecNumber evidence="8">6.3.5.11</ecNumber>
    </recommendedName>
    <alternativeName>
        <fullName evidence="8">Cobyrinic acid a,c-diamide synthetase</fullName>
    </alternativeName>
</protein>
<dbReference type="InterPro" id="IPR029062">
    <property type="entry name" value="Class_I_gatase-like"/>
</dbReference>
<dbReference type="GO" id="GO:0005524">
    <property type="term" value="F:ATP binding"/>
    <property type="evidence" value="ECO:0007669"/>
    <property type="project" value="UniProtKB-UniRule"/>
</dbReference>
<dbReference type="InterPro" id="IPR002586">
    <property type="entry name" value="CobQ/CobB/MinD/ParA_Nub-bd_dom"/>
</dbReference>
<dbReference type="CDD" id="cd03130">
    <property type="entry name" value="GATase1_CobB"/>
    <property type="match status" value="1"/>
</dbReference>
<dbReference type="Pfam" id="PF01656">
    <property type="entry name" value="CbiA"/>
    <property type="match status" value="1"/>
</dbReference>
<proteinExistence type="inferred from homology"/>
<organism evidence="11">
    <name type="scientific">Desulfofervidus auxilii</name>
    <dbReference type="NCBI Taxonomy" id="1621989"/>
    <lineage>
        <taxon>Bacteria</taxon>
        <taxon>Pseudomonadati</taxon>
        <taxon>Thermodesulfobacteriota</taxon>
        <taxon>Candidatus Desulfofervidia</taxon>
        <taxon>Candidatus Desulfofervidales</taxon>
        <taxon>Candidatus Desulfofervidaceae</taxon>
        <taxon>Candidatus Desulfofervidus</taxon>
    </lineage>
</organism>
<dbReference type="PROSITE" id="PS51274">
    <property type="entry name" value="GATASE_COBBQ"/>
    <property type="match status" value="1"/>
</dbReference>
<dbReference type="EC" id="6.3.5.11" evidence="8"/>
<dbReference type="Gene3D" id="3.40.50.880">
    <property type="match status" value="1"/>
</dbReference>
<comment type="pathway">
    <text evidence="8">Cofactor biosynthesis; adenosylcobalamin biosynthesis; cob(II)yrinate a,c-diamide from sirohydrochlorin (anaerobic route): step 10/10.</text>
</comment>
<keyword evidence="2 8" id="KW-0169">Cobalamin biosynthesis</keyword>
<comment type="cofactor">
    <cofactor evidence="1 8">
        <name>Mg(2+)</name>
        <dbReference type="ChEBI" id="CHEBI:18420"/>
    </cofactor>
</comment>
<dbReference type="PANTHER" id="PTHR43873">
    <property type="entry name" value="COBYRINATE A,C-DIAMIDE SYNTHASE"/>
    <property type="match status" value="1"/>
</dbReference>
<feature type="site" description="Increases nucleophilicity of active site Cys" evidence="8">
    <location>
        <position position="436"/>
    </location>
</feature>
<dbReference type="AlphaFoldDB" id="A0A7C1W208"/>
<evidence type="ECO:0000259" key="9">
    <source>
        <dbReference type="Pfam" id="PF01656"/>
    </source>
</evidence>
<comment type="function">
    <text evidence="8">Catalyzes the ATP-dependent amidation of the two carboxylate groups at positions a and c of cobyrinate, using either L-glutamine or ammonia as the nitrogen source.</text>
</comment>
<evidence type="ECO:0000256" key="6">
    <source>
        <dbReference type="ARBA" id="ARBA00022842"/>
    </source>
</evidence>
<feature type="domain" description="CobQ/CobB/MinD/ParA nucleotide binding" evidence="9">
    <location>
        <begin position="7"/>
        <end position="184"/>
    </location>
</feature>
<evidence type="ECO:0000256" key="1">
    <source>
        <dbReference type="ARBA" id="ARBA00001946"/>
    </source>
</evidence>
<keyword evidence="4 8" id="KW-0547">Nucleotide-binding</keyword>
<evidence type="ECO:0000256" key="5">
    <source>
        <dbReference type="ARBA" id="ARBA00022840"/>
    </source>
</evidence>
<comment type="catalytic activity">
    <reaction evidence="8">
        <text>cob(II)yrinate + 2 L-glutamine + 2 ATP + 2 H2O = cob(II)yrinate a,c diamide + 2 L-glutamate + 2 ADP + 2 phosphate + 2 H(+)</text>
        <dbReference type="Rhea" id="RHEA:26289"/>
        <dbReference type="ChEBI" id="CHEBI:15377"/>
        <dbReference type="ChEBI" id="CHEBI:15378"/>
        <dbReference type="ChEBI" id="CHEBI:29985"/>
        <dbReference type="ChEBI" id="CHEBI:30616"/>
        <dbReference type="ChEBI" id="CHEBI:43474"/>
        <dbReference type="ChEBI" id="CHEBI:58359"/>
        <dbReference type="ChEBI" id="CHEBI:58537"/>
        <dbReference type="ChEBI" id="CHEBI:58894"/>
        <dbReference type="ChEBI" id="CHEBI:456216"/>
        <dbReference type="EC" id="6.3.5.11"/>
    </reaction>
</comment>
<dbReference type="Gene3D" id="3.40.50.300">
    <property type="entry name" value="P-loop containing nucleotide triphosphate hydrolases"/>
    <property type="match status" value="1"/>
</dbReference>
<dbReference type="PANTHER" id="PTHR43873:SF1">
    <property type="entry name" value="COBYRINATE A,C-DIAMIDE SYNTHASE"/>
    <property type="match status" value="1"/>
</dbReference>
<dbReference type="GO" id="GO:0009236">
    <property type="term" value="P:cobalamin biosynthetic process"/>
    <property type="evidence" value="ECO:0007669"/>
    <property type="project" value="UniProtKB-UniRule"/>
</dbReference>
<gene>
    <name evidence="11" type="primary">cobB</name>
    <name evidence="8" type="synonym">cbiA</name>
    <name evidence="11" type="ORF">ENI35_05240</name>
</gene>
<evidence type="ECO:0000256" key="4">
    <source>
        <dbReference type="ARBA" id="ARBA00022741"/>
    </source>
</evidence>
<dbReference type="UniPathway" id="UPA00148">
    <property type="reaction ID" value="UER00231"/>
</dbReference>
<sequence>MREFPRIAISGLSGDAGKTLISVGLSRLWARQRRVICFKKGPDYIDMAWLSLAAGYPCYNLDLFLANKSQVYASFVWNASKADVVVIEGNRGLYDGLDREGSVSTAELAKLLEIPLILIINCSKMTRTTAAVVLGCLNFDSQVPIKGIILNQLAHTRHQKIITACIEKYCHLPVVGNIPKLRNIIFPGRHLGLVPPQEHPQAEEAIENAAEVVSKYLDLKKIWEIASEAPPLKFKLQKMPEYGNTSVNIGIIRDSAFQFYYPENIEALKKAGAKIIEFSALNDDLLPPIDALYIGGGFPETHAQWLSANKGLRQAIKKAAEDGLPIYAECGGLMYLSEKLVSKDKSYPMAGVLPLVIGVSKKPQGHGYTILKVEKTNPYFKLGECFRGHEFHYSYVLGWSGEDKDTYFAFKMKRGYGIDGKHDGLCYKNVLATYTHLHALGTPDWASALIKQALVYKQRGSGEIKKLCNCSGF</sequence>
<dbReference type="SUPFAM" id="SSF52540">
    <property type="entry name" value="P-loop containing nucleoside triphosphate hydrolases"/>
    <property type="match status" value="1"/>
</dbReference>
<dbReference type="NCBIfam" id="TIGR00379">
    <property type="entry name" value="cobB"/>
    <property type="match status" value="1"/>
</dbReference>
<evidence type="ECO:0000256" key="7">
    <source>
        <dbReference type="ARBA" id="ARBA00022962"/>
    </source>
</evidence>
<evidence type="ECO:0000313" key="11">
    <source>
        <dbReference type="EMBL" id="HEC68198.1"/>
    </source>
</evidence>
<dbReference type="Proteomes" id="UP000885738">
    <property type="component" value="Unassembled WGS sequence"/>
</dbReference>
<keyword evidence="5 8" id="KW-0067">ATP-binding</keyword>
<dbReference type="SUPFAM" id="SSF52317">
    <property type="entry name" value="Class I glutamine amidotransferase-like"/>
    <property type="match status" value="1"/>
</dbReference>
<dbReference type="HAMAP" id="MF_00027">
    <property type="entry name" value="CobB_CbiA"/>
    <property type="match status" value="1"/>
</dbReference>
<dbReference type="EMBL" id="DRIH01000183">
    <property type="protein sequence ID" value="HEC68198.1"/>
    <property type="molecule type" value="Genomic_DNA"/>
</dbReference>
<evidence type="ECO:0000259" key="10">
    <source>
        <dbReference type="Pfam" id="PF07685"/>
    </source>
</evidence>